<comment type="caution">
    <text evidence="2">The sequence shown here is derived from an EMBL/GenBank/DDBJ whole genome shotgun (WGS) entry which is preliminary data.</text>
</comment>
<dbReference type="AlphaFoldDB" id="A0A388KJN5"/>
<gene>
    <name evidence="2" type="ORF">CBR_g6393</name>
</gene>
<dbReference type="InterPro" id="IPR036047">
    <property type="entry name" value="F-box-like_dom_sf"/>
</dbReference>
<accession>A0A388KJN5</accession>
<dbReference type="EMBL" id="BFEA01000128">
    <property type="protein sequence ID" value="GBG70264.1"/>
    <property type="molecule type" value="Genomic_DNA"/>
</dbReference>
<dbReference type="Gene3D" id="1.20.1280.50">
    <property type="match status" value="1"/>
</dbReference>
<dbReference type="SUPFAM" id="SSF81383">
    <property type="entry name" value="F-box domain"/>
    <property type="match status" value="1"/>
</dbReference>
<dbReference type="InterPro" id="IPR055336">
    <property type="entry name" value="At4g00755-like"/>
</dbReference>
<organism evidence="2 3">
    <name type="scientific">Chara braunii</name>
    <name type="common">Braun's stonewort</name>
    <dbReference type="NCBI Taxonomy" id="69332"/>
    <lineage>
        <taxon>Eukaryota</taxon>
        <taxon>Viridiplantae</taxon>
        <taxon>Streptophyta</taxon>
        <taxon>Charophyceae</taxon>
        <taxon>Charales</taxon>
        <taxon>Characeae</taxon>
        <taxon>Chara</taxon>
    </lineage>
</organism>
<dbReference type="InterPro" id="IPR001810">
    <property type="entry name" value="F-box_dom"/>
</dbReference>
<dbReference type="STRING" id="69332.A0A388KJN5"/>
<protein>
    <recommendedName>
        <fullName evidence="1">F-box domain-containing protein</fullName>
    </recommendedName>
</protein>
<sequence>MVAANADGLRALSQVSLPDHDLHRQHRPLEDFWNCRDVVFKCFLLLDVRDLLSASQVCRAWRELIESEDLWFRFLDQLHDGQIPLKLPTRGCHGTKSLGEGSSIWRGTSGGPWRHFAREMSKLCSLRKMAKSIAAEGVAQSSQTDDRGIEWTLCNECYWESVATRSPDKREFLTFRLSQPICLVTAVEILPAPLRRCYAPKRVQVQVGFGEDQALFESEDMIVENEPVLQQFNLPERLIVGDHVRLLFKGVHDELSLPHHWHMYSICIQRIRIFGFPLGCIRDTLLSESLVNFALQYPPFQFATARALKPAVGEQLHCEDIIVGLRRLPQVAPRIDVWDDEVDQFVTPPPSFQRGIGLPRARLQLRLGRS</sequence>
<dbReference type="Proteomes" id="UP000265515">
    <property type="component" value="Unassembled WGS sequence"/>
</dbReference>
<name>A0A388KJN5_CHABU</name>
<reference evidence="2 3" key="1">
    <citation type="journal article" date="2018" name="Cell">
        <title>The Chara Genome: Secondary Complexity and Implications for Plant Terrestrialization.</title>
        <authorList>
            <person name="Nishiyama T."/>
            <person name="Sakayama H."/>
            <person name="Vries J.D."/>
            <person name="Buschmann H."/>
            <person name="Saint-Marcoux D."/>
            <person name="Ullrich K.K."/>
            <person name="Haas F.B."/>
            <person name="Vanderstraeten L."/>
            <person name="Becker D."/>
            <person name="Lang D."/>
            <person name="Vosolsobe S."/>
            <person name="Rombauts S."/>
            <person name="Wilhelmsson P.K.I."/>
            <person name="Janitza P."/>
            <person name="Kern R."/>
            <person name="Heyl A."/>
            <person name="Rumpler F."/>
            <person name="Villalobos L.I.A.C."/>
            <person name="Clay J.M."/>
            <person name="Skokan R."/>
            <person name="Toyoda A."/>
            <person name="Suzuki Y."/>
            <person name="Kagoshima H."/>
            <person name="Schijlen E."/>
            <person name="Tajeshwar N."/>
            <person name="Catarino B."/>
            <person name="Hetherington A.J."/>
            <person name="Saltykova A."/>
            <person name="Bonnot C."/>
            <person name="Breuninger H."/>
            <person name="Symeonidi A."/>
            <person name="Radhakrishnan G.V."/>
            <person name="Van Nieuwerburgh F."/>
            <person name="Deforce D."/>
            <person name="Chang C."/>
            <person name="Karol K.G."/>
            <person name="Hedrich R."/>
            <person name="Ulvskov P."/>
            <person name="Glockner G."/>
            <person name="Delwiche C.F."/>
            <person name="Petrasek J."/>
            <person name="Van de Peer Y."/>
            <person name="Friml J."/>
            <person name="Beilby M."/>
            <person name="Dolan L."/>
            <person name="Kohara Y."/>
            <person name="Sugano S."/>
            <person name="Fujiyama A."/>
            <person name="Delaux P.-M."/>
            <person name="Quint M."/>
            <person name="TheiBen G."/>
            <person name="Hagemann M."/>
            <person name="Harholt J."/>
            <person name="Dunand C."/>
            <person name="Zachgo S."/>
            <person name="Langdale J."/>
            <person name="Maumus F."/>
            <person name="Straeten D.V.D."/>
            <person name="Gould S.B."/>
            <person name="Rensing S.A."/>
        </authorList>
    </citation>
    <scope>NUCLEOTIDE SEQUENCE [LARGE SCALE GENOMIC DNA]</scope>
    <source>
        <strain evidence="2 3">S276</strain>
    </source>
</reference>
<feature type="domain" description="F-box" evidence="1">
    <location>
        <begin position="34"/>
        <end position="74"/>
    </location>
</feature>
<evidence type="ECO:0000313" key="2">
    <source>
        <dbReference type="EMBL" id="GBG70264.1"/>
    </source>
</evidence>
<proteinExistence type="predicted"/>
<dbReference type="SMART" id="SM00256">
    <property type="entry name" value="FBOX"/>
    <property type="match status" value="1"/>
</dbReference>
<dbReference type="Gramene" id="GBG70264">
    <property type="protein sequence ID" value="GBG70264"/>
    <property type="gene ID" value="CBR_g6393"/>
</dbReference>
<evidence type="ECO:0000259" key="1">
    <source>
        <dbReference type="SMART" id="SM00256"/>
    </source>
</evidence>
<dbReference type="PANTHER" id="PTHR39741:SF2">
    <property type="entry name" value="F-BOX DOMAIN-CONTAINING PROTEIN"/>
    <property type="match status" value="1"/>
</dbReference>
<dbReference type="PANTHER" id="PTHR39741">
    <property type="entry name" value="F-BOX DOMAIN CONTAINING PROTEIN, EXPRESSED"/>
    <property type="match status" value="1"/>
</dbReference>
<evidence type="ECO:0000313" key="3">
    <source>
        <dbReference type="Proteomes" id="UP000265515"/>
    </source>
</evidence>
<dbReference type="OrthoDB" id="63379at2759"/>
<keyword evidence="3" id="KW-1185">Reference proteome</keyword>
<dbReference type="Pfam" id="PF12937">
    <property type="entry name" value="F-box-like"/>
    <property type="match status" value="1"/>
</dbReference>